<dbReference type="Pfam" id="PF14398">
    <property type="entry name" value="ATPgrasp_YheCD"/>
    <property type="match status" value="1"/>
</dbReference>
<dbReference type="SUPFAM" id="SSF56059">
    <property type="entry name" value="Glutathione synthetase ATP-binding domain-like"/>
    <property type="match status" value="1"/>
</dbReference>
<dbReference type="InterPro" id="IPR026838">
    <property type="entry name" value="YheC/D"/>
</dbReference>
<dbReference type="RefSeq" id="WP_091836856.1">
    <property type="nucleotide sequence ID" value="NZ_FPAA01000006.1"/>
</dbReference>
<accession>A0A1I6S1F1</accession>
<evidence type="ECO:0000313" key="2">
    <source>
        <dbReference type="Proteomes" id="UP000198660"/>
    </source>
</evidence>
<keyword evidence="2" id="KW-1185">Reference proteome</keyword>
<reference evidence="2" key="1">
    <citation type="submission" date="2016-10" db="EMBL/GenBank/DDBJ databases">
        <authorList>
            <person name="Varghese N."/>
            <person name="Submissions S."/>
        </authorList>
    </citation>
    <scope>NUCLEOTIDE SEQUENCE [LARGE SCALE GENOMIC DNA]</scope>
    <source>
        <strain evidence="2">DSM 45789</strain>
    </source>
</reference>
<dbReference type="OrthoDB" id="7869153at2"/>
<dbReference type="Proteomes" id="UP000198660">
    <property type="component" value="Unassembled WGS sequence"/>
</dbReference>
<evidence type="ECO:0000313" key="1">
    <source>
        <dbReference type="EMBL" id="SFS70700.1"/>
    </source>
</evidence>
<gene>
    <name evidence="1" type="ORF">SAMN05444972_10679</name>
</gene>
<proteinExistence type="predicted"/>
<sequence>MSHSAAGWLTIQPGSSVISFTPHPRFSTQPMPEYLPISIGSNLKKKVRVRNSTKKRTSPRMLPTRLVLNSQGEWEAGPFIAILTSASSNPFGGNRSNFADIIRMGRRIGVTVYVITADGFDPNSSTVQGWLLKNTPSGKRWIKSVLPTPHVVYNRIPTRKAERRDKEQSLLRSIDANPNIHLFNPSFFDKWNLHQCLQSTNDFQHLLPETYEWGSVEHFHQLITNHDTLYLKAVHGKAGNGMMRARKVEEGYEIVLQTMEKRYVYHASDWKNLYLKLNKLTQGREYIVQQGIPLARYQGRPFDLRLLLQRDEKGEWAKTGLGVRVAGTTAISTHVPMGGSIAEAKAVLTQLFGEKAPAIMHEIEKTGVKVARKIESHKQATLGEMSMDMGIETNGRLWFFEANAKPMKFDEPKIRELSLRRLLQYCIFLSGFQLPMQKEADICSLRS</sequence>
<organism evidence="1 2">
    <name type="scientific">Marininema halotolerans</name>
    <dbReference type="NCBI Taxonomy" id="1155944"/>
    <lineage>
        <taxon>Bacteria</taxon>
        <taxon>Bacillati</taxon>
        <taxon>Bacillota</taxon>
        <taxon>Bacilli</taxon>
        <taxon>Bacillales</taxon>
        <taxon>Thermoactinomycetaceae</taxon>
        <taxon>Marininema</taxon>
    </lineage>
</organism>
<dbReference type="AlphaFoldDB" id="A0A1I6S1F1"/>
<dbReference type="EMBL" id="FPAA01000006">
    <property type="protein sequence ID" value="SFS70700.1"/>
    <property type="molecule type" value="Genomic_DNA"/>
</dbReference>
<protein>
    <submittedName>
        <fullName evidence="1">YheC/D like ATP-grasp</fullName>
    </submittedName>
</protein>
<name>A0A1I6S1F1_9BACL</name>